<sequence length="96" mass="11153">MPGAPSANEYSEDEAKKRAYIARKYGFTDISYKLYHRIRSFTAKEYTSLLATYSDHIAIEEHTRKRFFSEIEIAIDNLGGRITIYDTIDLQLARKP</sequence>
<evidence type="ECO:0000313" key="1">
    <source>
        <dbReference type="EMBL" id="XBS55906.1"/>
    </source>
</evidence>
<name>A0AAU7PWI7_9FIRM</name>
<accession>A0AAU7PWI7</accession>
<gene>
    <name evidence="1" type="ORF">ABFV83_09010</name>
</gene>
<protein>
    <submittedName>
        <fullName evidence="1">Uncharacterized protein</fullName>
    </submittedName>
</protein>
<dbReference type="EMBL" id="CP157940">
    <property type="protein sequence ID" value="XBS55906.1"/>
    <property type="molecule type" value="Genomic_DNA"/>
</dbReference>
<proteinExistence type="predicted"/>
<dbReference type="AlphaFoldDB" id="A0AAU7PWI7"/>
<organism evidence="1">
    <name type="scientific">Lacrimispora sp. BS-2</name>
    <dbReference type="NCBI Taxonomy" id="3151850"/>
    <lineage>
        <taxon>Bacteria</taxon>
        <taxon>Bacillati</taxon>
        <taxon>Bacillota</taxon>
        <taxon>Clostridia</taxon>
        <taxon>Lachnospirales</taxon>
        <taxon>Lachnospiraceae</taxon>
        <taxon>Lacrimispora</taxon>
    </lineage>
</organism>
<dbReference type="RefSeq" id="WP_349948550.1">
    <property type="nucleotide sequence ID" value="NZ_CP157940.1"/>
</dbReference>
<reference evidence="1" key="1">
    <citation type="submission" date="2024-06" db="EMBL/GenBank/DDBJ databases">
        <title>Lacrimispora cavernae sp. nov., a novel anaerobe isolated from bat guano pile inside a cave.</title>
        <authorList>
            <person name="Miller S.L."/>
            <person name="Lu N."/>
            <person name="King J."/>
            <person name="Sankaranarayanan K."/>
            <person name="Lawson P.A."/>
        </authorList>
    </citation>
    <scope>NUCLEOTIDE SEQUENCE</scope>
    <source>
        <strain evidence="1">BS-2</strain>
    </source>
</reference>